<gene>
    <name evidence="4" type="primary">LOC132708965</name>
</gene>
<organism evidence="3 4">
    <name type="scientific">Pantherophis guttatus</name>
    <name type="common">Corn snake</name>
    <name type="synonym">Elaphe guttata</name>
    <dbReference type="NCBI Taxonomy" id="94885"/>
    <lineage>
        <taxon>Eukaryota</taxon>
        <taxon>Metazoa</taxon>
        <taxon>Chordata</taxon>
        <taxon>Craniata</taxon>
        <taxon>Vertebrata</taxon>
        <taxon>Euteleostomi</taxon>
        <taxon>Lepidosauria</taxon>
        <taxon>Squamata</taxon>
        <taxon>Bifurcata</taxon>
        <taxon>Unidentata</taxon>
        <taxon>Episquamata</taxon>
        <taxon>Toxicofera</taxon>
        <taxon>Serpentes</taxon>
        <taxon>Colubroidea</taxon>
        <taxon>Colubridae</taxon>
        <taxon>Colubrinae</taxon>
        <taxon>Pantherophis</taxon>
    </lineage>
</organism>
<protein>
    <submittedName>
        <fullName evidence="4">HLA class II histocompatibility antigen, DQ beta 1 chain-like</fullName>
    </submittedName>
</protein>
<dbReference type="Gene3D" id="3.10.320.10">
    <property type="entry name" value="Class II Histocompatibility Antigen, M Beta Chain, Chain B, domain 1"/>
    <property type="match status" value="1"/>
</dbReference>
<dbReference type="RefSeq" id="XP_060543812.1">
    <property type="nucleotide sequence ID" value="XM_060687829.1"/>
</dbReference>
<evidence type="ECO:0000313" key="3">
    <source>
        <dbReference type="Proteomes" id="UP001652622"/>
    </source>
</evidence>
<dbReference type="GeneID" id="132708965"/>
<reference evidence="4" key="1">
    <citation type="submission" date="2025-08" db="UniProtKB">
        <authorList>
            <consortium name="RefSeq"/>
        </authorList>
    </citation>
    <scope>IDENTIFICATION</scope>
    <source>
        <tissue evidence="4">Blood</tissue>
    </source>
</reference>
<name>A0ABM3Z605_PANGU</name>
<evidence type="ECO:0000313" key="4">
    <source>
        <dbReference type="RefSeq" id="XP_060543812.1"/>
    </source>
</evidence>
<dbReference type="SMART" id="SM00921">
    <property type="entry name" value="MHC_II_beta"/>
    <property type="match status" value="1"/>
</dbReference>
<dbReference type="Pfam" id="PF00969">
    <property type="entry name" value="MHC_II_beta"/>
    <property type="match status" value="1"/>
</dbReference>
<evidence type="ECO:0000259" key="2">
    <source>
        <dbReference type="SMART" id="SM00921"/>
    </source>
</evidence>
<proteinExistence type="predicted"/>
<evidence type="ECO:0000256" key="1">
    <source>
        <dbReference type="ARBA" id="ARBA00023180"/>
    </source>
</evidence>
<dbReference type="InterPro" id="IPR000353">
    <property type="entry name" value="MHC_II_b_N"/>
</dbReference>
<sequence length="160" mass="18399">MLFSLVKPRDPCGNSPVKGAGESIPAGLGGIPADPLCLFRHGLSVESFPGFPSDWDFYTTLLPKDSAVYSHIKMHKFTRYLERGIYDWQEIYYFDSDCGEFVAVTPLGQPYMDKWNRDKQCLQYKKAEVDGFCRYNYRLLNYEAAKAEEHLIGRRGEHLE</sequence>
<dbReference type="InterPro" id="IPR011162">
    <property type="entry name" value="MHC_I/II-like_Ag-recog"/>
</dbReference>
<dbReference type="InterPro" id="IPR014745">
    <property type="entry name" value="MHC_II_a/b_N"/>
</dbReference>
<accession>A0ABM3Z605</accession>
<feature type="domain" description="MHC class II beta chain N-terminal" evidence="2">
    <location>
        <begin position="65"/>
        <end position="141"/>
    </location>
</feature>
<dbReference type="SUPFAM" id="SSF54452">
    <property type="entry name" value="MHC antigen-recognition domain"/>
    <property type="match status" value="1"/>
</dbReference>
<keyword evidence="3" id="KW-1185">Reference proteome</keyword>
<dbReference type="Proteomes" id="UP001652622">
    <property type="component" value="Unplaced"/>
</dbReference>
<keyword evidence="1" id="KW-0325">Glycoprotein</keyword>